<accession>A0ABQ6MJ16</accession>
<organism evidence="2 3">
    <name type="scientific">Tetraparma gracilis</name>
    <dbReference type="NCBI Taxonomy" id="2962635"/>
    <lineage>
        <taxon>Eukaryota</taxon>
        <taxon>Sar</taxon>
        <taxon>Stramenopiles</taxon>
        <taxon>Ochrophyta</taxon>
        <taxon>Bolidophyceae</taxon>
        <taxon>Parmales</taxon>
        <taxon>Triparmaceae</taxon>
        <taxon>Tetraparma</taxon>
    </lineage>
</organism>
<reference evidence="2 3" key="1">
    <citation type="journal article" date="2023" name="Commun. Biol.">
        <title>Genome analysis of Parmales, the sister group of diatoms, reveals the evolutionary specialization of diatoms from phago-mixotrophs to photoautotrophs.</title>
        <authorList>
            <person name="Ban H."/>
            <person name="Sato S."/>
            <person name="Yoshikawa S."/>
            <person name="Yamada K."/>
            <person name="Nakamura Y."/>
            <person name="Ichinomiya M."/>
            <person name="Sato N."/>
            <person name="Blanc-Mathieu R."/>
            <person name="Endo H."/>
            <person name="Kuwata A."/>
            <person name="Ogata H."/>
        </authorList>
    </citation>
    <scope>NUCLEOTIDE SEQUENCE [LARGE SCALE GENOMIC DNA]</scope>
</reference>
<sequence>MSSSPSPPPHSLLLFSPSTGLPLSSLSTPSSPPVPPIPNSHAGSYCNLLRLAESLPGPTGMGSTASVTVRLEVLSPGGEDVVSITRHDDQGVVVRQKEAAENVGA</sequence>
<feature type="compositionally biased region" description="Pro residues" evidence="1">
    <location>
        <begin position="1"/>
        <end position="10"/>
    </location>
</feature>
<comment type="caution">
    <text evidence="2">The sequence shown here is derived from an EMBL/GenBank/DDBJ whole genome shotgun (WGS) entry which is preliminary data.</text>
</comment>
<keyword evidence="3" id="KW-1185">Reference proteome</keyword>
<feature type="region of interest" description="Disordered" evidence="1">
    <location>
        <begin position="1"/>
        <end position="38"/>
    </location>
</feature>
<evidence type="ECO:0000313" key="2">
    <source>
        <dbReference type="EMBL" id="GMI26803.1"/>
    </source>
</evidence>
<evidence type="ECO:0000313" key="3">
    <source>
        <dbReference type="Proteomes" id="UP001165060"/>
    </source>
</evidence>
<feature type="compositionally biased region" description="Low complexity" evidence="1">
    <location>
        <begin position="11"/>
        <end position="29"/>
    </location>
</feature>
<gene>
    <name evidence="2" type="ORF">TeGR_g12946</name>
</gene>
<protein>
    <submittedName>
        <fullName evidence="2">Uncharacterized protein</fullName>
    </submittedName>
</protein>
<dbReference type="EMBL" id="BRYB01000276">
    <property type="protein sequence ID" value="GMI26803.1"/>
    <property type="molecule type" value="Genomic_DNA"/>
</dbReference>
<name>A0ABQ6MJ16_9STRA</name>
<dbReference type="Proteomes" id="UP001165060">
    <property type="component" value="Unassembled WGS sequence"/>
</dbReference>
<proteinExistence type="predicted"/>
<evidence type="ECO:0000256" key="1">
    <source>
        <dbReference type="SAM" id="MobiDB-lite"/>
    </source>
</evidence>